<name>V6LYA8_9EUKA</name>
<keyword evidence="5" id="KW-1185">Reference proteome</keyword>
<feature type="compositionally biased region" description="Polar residues" evidence="2">
    <location>
        <begin position="17"/>
        <end position="31"/>
    </location>
</feature>
<evidence type="ECO:0000313" key="5">
    <source>
        <dbReference type="Proteomes" id="UP000018208"/>
    </source>
</evidence>
<feature type="region of interest" description="Disordered" evidence="2">
    <location>
        <begin position="96"/>
        <end position="249"/>
    </location>
</feature>
<feature type="compositionally biased region" description="Polar residues" evidence="2">
    <location>
        <begin position="48"/>
        <end position="59"/>
    </location>
</feature>
<reference evidence="4" key="2">
    <citation type="submission" date="2020-12" db="EMBL/GenBank/DDBJ databases">
        <title>New Spironucleus salmonicida genome in near-complete chromosomes.</title>
        <authorList>
            <person name="Xu F."/>
            <person name="Kurt Z."/>
            <person name="Jimenez-Gonzalez A."/>
            <person name="Astvaldsson A."/>
            <person name="Andersson J.O."/>
            <person name="Svard S.G."/>
        </authorList>
    </citation>
    <scope>NUCLEOTIDE SEQUENCE</scope>
    <source>
        <strain evidence="4">ATCC 50377</strain>
    </source>
</reference>
<proteinExistence type="predicted"/>
<dbReference type="Proteomes" id="UP000018208">
    <property type="component" value="Unassembled WGS sequence"/>
</dbReference>
<dbReference type="VEuPathDB" id="GiardiaDB:SS50377_22052"/>
<protein>
    <submittedName>
        <fullName evidence="3">Uncharacterized protein</fullName>
    </submittedName>
</protein>
<dbReference type="AlphaFoldDB" id="V6LYA8"/>
<feature type="coiled-coil region" evidence="1">
    <location>
        <begin position="298"/>
        <end position="325"/>
    </location>
</feature>
<feature type="region of interest" description="Disordered" evidence="2">
    <location>
        <begin position="604"/>
        <end position="636"/>
    </location>
</feature>
<feature type="compositionally biased region" description="Basic and acidic residues" evidence="2">
    <location>
        <begin position="1"/>
        <end position="14"/>
    </location>
</feature>
<gene>
    <name evidence="3" type="ORF">SS50377_14357</name>
    <name evidence="4" type="ORF">SS50377_22052</name>
</gene>
<feature type="coiled-coil region" evidence="1">
    <location>
        <begin position="384"/>
        <end position="453"/>
    </location>
</feature>
<feature type="compositionally biased region" description="Polar residues" evidence="2">
    <location>
        <begin position="604"/>
        <end position="618"/>
    </location>
</feature>
<evidence type="ECO:0000256" key="2">
    <source>
        <dbReference type="SAM" id="MobiDB-lite"/>
    </source>
</evidence>
<evidence type="ECO:0000313" key="4">
    <source>
        <dbReference type="EMBL" id="KAH0576488.1"/>
    </source>
</evidence>
<feature type="compositionally biased region" description="Low complexity" evidence="2">
    <location>
        <begin position="205"/>
        <end position="222"/>
    </location>
</feature>
<evidence type="ECO:0000256" key="1">
    <source>
        <dbReference type="SAM" id="Coils"/>
    </source>
</evidence>
<feature type="region of interest" description="Disordered" evidence="2">
    <location>
        <begin position="1"/>
        <end position="59"/>
    </location>
</feature>
<organism evidence="3">
    <name type="scientific">Spironucleus salmonicida</name>
    <dbReference type="NCBI Taxonomy" id="348837"/>
    <lineage>
        <taxon>Eukaryota</taxon>
        <taxon>Metamonada</taxon>
        <taxon>Diplomonadida</taxon>
        <taxon>Hexamitidae</taxon>
        <taxon>Hexamitinae</taxon>
        <taxon>Spironucleus</taxon>
    </lineage>
</organism>
<dbReference type="EMBL" id="KI546089">
    <property type="protein sequence ID" value="EST45784.1"/>
    <property type="molecule type" value="Genomic_DNA"/>
</dbReference>
<feature type="compositionally biased region" description="Low complexity" evidence="2">
    <location>
        <begin position="104"/>
        <end position="134"/>
    </location>
</feature>
<dbReference type="EMBL" id="AUWU02000002">
    <property type="protein sequence ID" value="KAH0576488.1"/>
    <property type="molecule type" value="Genomic_DNA"/>
</dbReference>
<reference evidence="3 4" key="1">
    <citation type="journal article" date="2014" name="PLoS Genet.">
        <title>The Genome of Spironucleus salmonicida Highlights a Fish Pathogen Adapted to Fluctuating Environments.</title>
        <authorList>
            <person name="Xu F."/>
            <person name="Jerlstrom-Hultqvist J."/>
            <person name="Einarsson E."/>
            <person name="Astvaldsson A."/>
            <person name="Svard S.G."/>
            <person name="Andersson J.O."/>
        </authorList>
    </citation>
    <scope>NUCLEOTIDE SEQUENCE</scope>
    <source>
        <strain evidence="4">ATCC 50377</strain>
    </source>
</reference>
<sequence>MSIWEQRRKEREQQKQTVSNAPTSQSKNVKQFPQPKAGPTIAKGNVPKPQTSQIAPPNIVSTSAIKNLVAKPISDEYGGAMNLQDMQNEKLSFSQFQEQKNDVQRQMTQQGYQNQQQGQQQQQQQHCQQPITQQFEDPRAQQIDKMNQLGNKEFNIGGNEQPRRQHIQADEPQQLNQISTRQQQIDKMNQGQQQGFSMPGERSQQQRLPQQIQQSPQQGYPQQEHHAGPKMVQQRAKKPSEMSKQEYEEYEAQLQKKHHYTLIQKVLYDKSVTTFDKMDCEGLRKVDKEFARLYDAEFNKKEAVLREQQIEIDEQNRKKEYEKQQDLFLQQQQSQQISYQQPQYATKQQTFSPPQAEFDHYQRAYQNQNQFSTAPPPQQIQHELDDLRKEVIMLRQKLQNAEYSVGKYEKQITELSNELQDERHQRIQANKAVDDAQRDMVILRDELQTFQLQVQQFQKIDSEQQKMQKVIDFAQESYKPSEKKLTVADKLLSNANAVLDKYQDLGGTFKETTSLKAEFHTIHADEDSPLPVSRYNYQQTIETKNSVIPSSQNMLRNDNDLMSTDEMNLPPVSIPMAIMDNIHDVESRETNGRDIRSQQSMFNTNNLNSMLPSSNYNSEDVVRKYAGLPRPSSGQK</sequence>
<evidence type="ECO:0000313" key="3">
    <source>
        <dbReference type="EMBL" id="EST45784.1"/>
    </source>
</evidence>
<accession>V6LYA8</accession>
<feature type="compositionally biased region" description="Basic and acidic residues" evidence="2">
    <location>
        <begin position="238"/>
        <end position="247"/>
    </location>
</feature>
<keyword evidence="1" id="KW-0175">Coiled coil</keyword>
<feature type="compositionally biased region" description="Polar residues" evidence="2">
    <location>
        <begin position="171"/>
        <end position="196"/>
    </location>
</feature>